<accession>E1WNF3</accession>
<dbReference type="EMBL" id="FQ312004">
    <property type="protein sequence ID" value="CBW24329.1"/>
    <property type="molecule type" value="Genomic_DNA"/>
</dbReference>
<dbReference type="InterPro" id="IPR007607">
    <property type="entry name" value="BacA/B"/>
</dbReference>
<evidence type="ECO:0000313" key="3">
    <source>
        <dbReference type="Proteomes" id="UP000008560"/>
    </source>
</evidence>
<proteinExistence type="inferred from homology"/>
<reference evidence="2 3" key="1">
    <citation type="journal article" date="2010" name="Microbiology">
        <title>Twenty-eight divergent polysaccharide loci specifying within- and amongst-strain capsule diversity in three strains of Bacteroides fragilis.</title>
        <authorList>
            <person name="Patrick S."/>
            <person name="Blakely G.W."/>
            <person name="Houston S."/>
            <person name="Moore J."/>
            <person name="Abratt V.R."/>
            <person name="Bertalan M."/>
            <person name="Cerdeno-Tarraga A.M."/>
            <person name="Quail M.A."/>
            <person name="Corton N."/>
            <person name="Corton C."/>
            <person name="Bignell A."/>
            <person name="Barron A."/>
            <person name="Clark L."/>
            <person name="Bentley S.D."/>
            <person name="Parkhill J."/>
        </authorList>
    </citation>
    <scope>NUCLEOTIDE SEQUENCE [LARGE SCALE GENOMIC DNA]</scope>
    <source>
        <strain evidence="2 3">638R</strain>
    </source>
</reference>
<organism evidence="2 3">
    <name type="scientific">Bacteroides fragilis (strain 638R)</name>
    <dbReference type="NCBI Taxonomy" id="862962"/>
    <lineage>
        <taxon>Bacteria</taxon>
        <taxon>Pseudomonadati</taxon>
        <taxon>Bacteroidota</taxon>
        <taxon>Bacteroidia</taxon>
        <taxon>Bacteroidales</taxon>
        <taxon>Bacteroidaceae</taxon>
        <taxon>Bacteroides</taxon>
    </lineage>
</organism>
<protein>
    <recommendedName>
        <fullName evidence="4">Polymer-forming cytoskeletal family protein</fullName>
    </recommendedName>
</protein>
<dbReference type="Proteomes" id="UP000008560">
    <property type="component" value="Chromosome"/>
</dbReference>
<dbReference type="HOGENOM" id="CLU_072799_6_1_10"/>
<dbReference type="PATRIC" id="fig|862962.3.peg.4030"/>
<evidence type="ECO:0000256" key="1">
    <source>
        <dbReference type="ARBA" id="ARBA00044755"/>
    </source>
</evidence>
<name>E1WNF3_BACF6</name>
<dbReference type="AlphaFoldDB" id="E1WNF3"/>
<sequence>MVSEECSSFFYLHNSDFNMFGKKKNEDYSVKTVKVGVDKLTTIALGTMVKGTITVEGDLRLDGIIEGNVSCRGKVVIGPQGRIKGNVTCTGAVLHGMLQGDIQVAEDLIMKSGCTMNGDVYTCKLEIESKARFNGTCNTTEKDTLVTSQVVKPETVDTEK</sequence>
<gene>
    <name evidence="2" type="ordered locus">BF638R_3882</name>
</gene>
<comment type="similarity">
    <text evidence="1">Belongs to the bactofilin family.</text>
</comment>
<dbReference type="Pfam" id="PF04519">
    <property type="entry name" value="Bactofilin"/>
    <property type="match status" value="1"/>
</dbReference>
<dbReference type="PANTHER" id="PTHR35024:SF4">
    <property type="entry name" value="POLYMER-FORMING CYTOSKELETAL PROTEIN"/>
    <property type="match status" value="1"/>
</dbReference>
<evidence type="ECO:0000313" key="2">
    <source>
        <dbReference type="EMBL" id="CBW24329.1"/>
    </source>
</evidence>
<dbReference type="KEGG" id="bfg:BF638R_3882"/>
<dbReference type="PANTHER" id="PTHR35024">
    <property type="entry name" value="HYPOTHETICAL CYTOSOLIC PROTEIN"/>
    <property type="match status" value="1"/>
</dbReference>
<evidence type="ECO:0008006" key="4">
    <source>
        <dbReference type="Google" id="ProtNLM"/>
    </source>
</evidence>